<comment type="caution">
    <text evidence="1">The sequence shown here is derived from an EMBL/GenBank/DDBJ whole genome shotgun (WGS) entry which is preliminary data.</text>
</comment>
<evidence type="ECO:0000313" key="2">
    <source>
        <dbReference type="Proteomes" id="UP000615760"/>
    </source>
</evidence>
<dbReference type="Proteomes" id="UP000615760">
    <property type="component" value="Unassembled WGS sequence"/>
</dbReference>
<organism evidence="1 2">
    <name type="scientific">Flavobacterium suaedae</name>
    <dbReference type="NCBI Taxonomy" id="1767027"/>
    <lineage>
        <taxon>Bacteria</taxon>
        <taxon>Pseudomonadati</taxon>
        <taxon>Bacteroidota</taxon>
        <taxon>Flavobacteriia</taxon>
        <taxon>Flavobacteriales</taxon>
        <taxon>Flavobacteriaceae</taxon>
        <taxon>Flavobacterium</taxon>
    </lineage>
</organism>
<protein>
    <submittedName>
        <fullName evidence="1">Uncharacterized protein</fullName>
    </submittedName>
</protein>
<name>A0ABQ1JYY5_9FLAO</name>
<reference evidence="2" key="1">
    <citation type="journal article" date="2019" name="Int. J. Syst. Evol. Microbiol.">
        <title>The Global Catalogue of Microorganisms (GCM) 10K type strain sequencing project: providing services to taxonomists for standard genome sequencing and annotation.</title>
        <authorList>
            <consortium name="The Broad Institute Genomics Platform"/>
            <consortium name="The Broad Institute Genome Sequencing Center for Infectious Disease"/>
            <person name="Wu L."/>
            <person name="Ma J."/>
        </authorList>
    </citation>
    <scope>NUCLEOTIDE SEQUENCE [LARGE SCALE GENOMIC DNA]</scope>
    <source>
        <strain evidence="2">CGMCC 1.15461</strain>
    </source>
</reference>
<proteinExistence type="predicted"/>
<accession>A0ABQ1JYY5</accession>
<sequence length="340" mass="37382">MKTSTFFKVAVAALVFTACSSEDKTVTENDNSLLQKAAESQEDGLYALEQNNRNNLKQYFRFRTGGEAVKFKSEKGVDLIFETSNLTVNGAPYSGTVNVEFIEIFGIGDMVATGMPTLGVPEGEANPESQLAPLITGGEFFVNLTTPEGQDIDDGVRYRLEVPTELTGGEGEDTEDMIVWTGEEDEDGDVVWEKDTDEGGEDTRVPVEDGKYIMEMLSFGWCNIDKLEALDGYDELTGIFVDAPQGFNDTNSMVYLSYQGQINMLVGFNDFNYGIQLFDDPYDNIPVGAQFNVIFVSSQGGNWILGVQQLTVTGYDVVVFTYSDLNVVTDPALINVLNNL</sequence>
<dbReference type="RefSeq" id="WP_188621129.1">
    <property type="nucleotide sequence ID" value="NZ_BMJE01000004.1"/>
</dbReference>
<dbReference type="PROSITE" id="PS51257">
    <property type="entry name" value="PROKAR_LIPOPROTEIN"/>
    <property type="match status" value="1"/>
</dbReference>
<keyword evidence="2" id="KW-1185">Reference proteome</keyword>
<evidence type="ECO:0000313" key="1">
    <source>
        <dbReference type="EMBL" id="GGB79733.1"/>
    </source>
</evidence>
<gene>
    <name evidence="1" type="ORF">GCM10007424_19880</name>
</gene>
<dbReference type="EMBL" id="BMJE01000004">
    <property type="protein sequence ID" value="GGB79733.1"/>
    <property type="molecule type" value="Genomic_DNA"/>
</dbReference>